<sequence length="68" mass="7743">MSGMVRLTAFVQEESSTSSGCTSASSSVKLIRNEHVWVRMFQQVTTSEIFEDLSYNWILFTGTFIQEL</sequence>
<evidence type="ECO:0000313" key="2">
    <source>
        <dbReference type="Proteomes" id="UP000828390"/>
    </source>
</evidence>
<gene>
    <name evidence="1" type="ORF">DPMN_189578</name>
</gene>
<accession>A0A9D4ICH3</accession>
<comment type="caution">
    <text evidence="1">The sequence shown here is derived from an EMBL/GenBank/DDBJ whole genome shotgun (WGS) entry which is preliminary data.</text>
</comment>
<protein>
    <submittedName>
        <fullName evidence="1">Uncharacterized protein</fullName>
    </submittedName>
</protein>
<dbReference type="InterPro" id="IPR008983">
    <property type="entry name" value="Tumour_necrosis_fac-like_dom"/>
</dbReference>
<evidence type="ECO:0000313" key="1">
    <source>
        <dbReference type="EMBL" id="KAH3754898.1"/>
    </source>
</evidence>
<reference evidence="1" key="1">
    <citation type="journal article" date="2019" name="bioRxiv">
        <title>The Genome of the Zebra Mussel, Dreissena polymorpha: A Resource for Invasive Species Research.</title>
        <authorList>
            <person name="McCartney M.A."/>
            <person name="Auch B."/>
            <person name="Kono T."/>
            <person name="Mallez S."/>
            <person name="Zhang Y."/>
            <person name="Obille A."/>
            <person name="Becker A."/>
            <person name="Abrahante J.E."/>
            <person name="Garbe J."/>
            <person name="Badalamenti J.P."/>
            <person name="Herman A."/>
            <person name="Mangelson H."/>
            <person name="Liachko I."/>
            <person name="Sullivan S."/>
            <person name="Sone E.D."/>
            <person name="Koren S."/>
            <person name="Silverstein K.A.T."/>
            <person name="Beckman K.B."/>
            <person name="Gohl D.M."/>
        </authorList>
    </citation>
    <scope>NUCLEOTIDE SEQUENCE</scope>
    <source>
        <strain evidence="1">Duluth1</strain>
        <tissue evidence="1">Whole animal</tissue>
    </source>
</reference>
<organism evidence="1 2">
    <name type="scientific">Dreissena polymorpha</name>
    <name type="common">Zebra mussel</name>
    <name type="synonym">Mytilus polymorpha</name>
    <dbReference type="NCBI Taxonomy" id="45954"/>
    <lineage>
        <taxon>Eukaryota</taxon>
        <taxon>Metazoa</taxon>
        <taxon>Spiralia</taxon>
        <taxon>Lophotrochozoa</taxon>
        <taxon>Mollusca</taxon>
        <taxon>Bivalvia</taxon>
        <taxon>Autobranchia</taxon>
        <taxon>Heteroconchia</taxon>
        <taxon>Euheterodonta</taxon>
        <taxon>Imparidentia</taxon>
        <taxon>Neoheterodontei</taxon>
        <taxon>Myida</taxon>
        <taxon>Dreissenoidea</taxon>
        <taxon>Dreissenidae</taxon>
        <taxon>Dreissena</taxon>
    </lineage>
</organism>
<name>A0A9D4ICH3_DREPO</name>
<dbReference type="Proteomes" id="UP000828390">
    <property type="component" value="Unassembled WGS sequence"/>
</dbReference>
<dbReference type="EMBL" id="JAIWYP010000010">
    <property type="protein sequence ID" value="KAH3754898.1"/>
    <property type="molecule type" value="Genomic_DNA"/>
</dbReference>
<dbReference type="Gene3D" id="2.60.120.40">
    <property type="match status" value="1"/>
</dbReference>
<keyword evidence="2" id="KW-1185">Reference proteome</keyword>
<dbReference type="AlphaFoldDB" id="A0A9D4ICH3"/>
<proteinExistence type="predicted"/>
<reference evidence="1" key="2">
    <citation type="submission" date="2020-11" db="EMBL/GenBank/DDBJ databases">
        <authorList>
            <person name="McCartney M.A."/>
            <person name="Auch B."/>
            <person name="Kono T."/>
            <person name="Mallez S."/>
            <person name="Becker A."/>
            <person name="Gohl D.M."/>
            <person name="Silverstein K.A.T."/>
            <person name="Koren S."/>
            <person name="Bechman K.B."/>
            <person name="Herman A."/>
            <person name="Abrahante J.E."/>
            <person name="Garbe J."/>
        </authorList>
    </citation>
    <scope>NUCLEOTIDE SEQUENCE</scope>
    <source>
        <strain evidence="1">Duluth1</strain>
        <tissue evidence="1">Whole animal</tissue>
    </source>
</reference>